<protein>
    <submittedName>
        <fullName evidence="9">ABC transporter permease</fullName>
    </submittedName>
</protein>
<feature type="transmembrane region" description="Helical" evidence="6">
    <location>
        <begin position="356"/>
        <end position="389"/>
    </location>
</feature>
<evidence type="ECO:0000256" key="6">
    <source>
        <dbReference type="SAM" id="Phobius"/>
    </source>
</evidence>
<sequence length="438" mass="48271">MFAYYLRLGWRSLRRNPLLTALMVFAIGVGVAASATTFAVFHAASGNPLPDKSAQLFVPQIDIWGPASRSAGRDLPDALSYPDAMALMRDHKAARQTAIYPMASTAIPQDPTREPFAVNGYAAYADFFPMFEAPFLYGNGWNASQDEAHAGVVVISRALNQQLFGGANSVGRTIRLDDHDYRVVGVLDEWNPRPRFYDVNNSDGFSDPPDFFVPFTRAIDLQTETNGNSNCYGSAGRDAGWKGWIQSDCVWVSFWAELPNRAAVTAYHDYLMAYASEQQRVGRFHWAPFVQLHDLMQWLDYEKVVPPETRISMLLSLGFLLVCLVNTVGLLLAKFMRRAAEIGVRRALGASRREIWLQYLAEALMIGVAGGVVGLVLTGVGMLGIGLVFDPDIARLARMSPSVIGLTLLTAVVTTLAAALYPTWRAARVQPAWQLKAN</sequence>
<dbReference type="RefSeq" id="WP_115494970.1">
    <property type="nucleotide sequence ID" value="NZ_QRBE01000003.1"/>
</dbReference>
<keyword evidence="2" id="KW-1003">Cell membrane</keyword>
<evidence type="ECO:0000256" key="1">
    <source>
        <dbReference type="ARBA" id="ARBA00004651"/>
    </source>
</evidence>
<evidence type="ECO:0000259" key="7">
    <source>
        <dbReference type="Pfam" id="PF02687"/>
    </source>
</evidence>
<organism evidence="9 10">
    <name type="scientific">Dyella monticola</name>
    <dbReference type="NCBI Taxonomy" id="1927958"/>
    <lineage>
        <taxon>Bacteria</taxon>
        <taxon>Pseudomonadati</taxon>
        <taxon>Pseudomonadota</taxon>
        <taxon>Gammaproteobacteria</taxon>
        <taxon>Lysobacterales</taxon>
        <taxon>Rhodanobacteraceae</taxon>
        <taxon>Dyella</taxon>
    </lineage>
</organism>
<feature type="domain" description="MacB-like periplasmic core" evidence="8">
    <location>
        <begin position="20"/>
        <end position="222"/>
    </location>
</feature>
<keyword evidence="10" id="KW-1185">Reference proteome</keyword>
<dbReference type="PANTHER" id="PTHR30572">
    <property type="entry name" value="MEMBRANE COMPONENT OF TRANSPORTER-RELATED"/>
    <property type="match status" value="1"/>
</dbReference>
<comment type="subcellular location">
    <subcellularLocation>
        <location evidence="1">Cell membrane</location>
        <topology evidence="1">Multi-pass membrane protein</topology>
    </subcellularLocation>
</comment>
<dbReference type="Proteomes" id="UP000254258">
    <property type="component" value="Unassembled WGS sequence"/>
</dbReference>
<dbReference type="OrthoDB" id="8735006at2"/>
<dbReference type="AlphaFoldDB" id="A0A370X3N2"/>
<evidence type="ECO:0000313" key="10">
    <source>
        <dbReference type="Proteomes" id="UP000254258"/>
    </source>
</evidence>
<keyword evidence="3 6" id="KW-0812">Transmembrane</keyword>
<dbReference type="GO" id="GO:0005886">
    <property type="term" value="C:plasma membrane"/>
    <property type="evidence" value="ECO:0007669"/>
    <property type="project" value="UniProtKB-SubCell"/>
</dbReference>
<evidence type="ECO:0000256" key="3">
    <source>
        <dbReference type="ARBA" id="ARBA00022692"/>
    </source>
</evidence>
<dbReference type="InterPro" id="IPR050250">
    <property type="entry name" value="Macrolide_Exporter_MacB"/>
</dbReference>
<reference evidence="9 10" key="1">
    <citation type="submission" date="2018-07" db="EMBL/GenBank/DDBJ databases">
        <title>Dyella monticola sp. nov. and Dyella psychrodurans sp. nov. isolated from monsoon evergreen broad-leaved forest soil of Dinghu Mountain, China.</title>
        <authorList>
            <person name="Gao Z."/>
            <person name="Qiu L."/>
        </authorList>
    </citation>
    <scope>NUCLEOTIDE SEQUENCE [LARGE SCALE GENOMIC DNA]</scope>
    <source>
        <strain evidence="9 10">4G-K06</strain>
    </source>
</reference>
<evidence type="ECO:0000259" key="8">
    <source>
        <dbReference type="Pfam" id="PF12704"/>
    </source>
</evidence>
<proteinExistence type="predicted"/>
<dbReference type="GO" id="GO:0022857">
    <property type="term" value="F:transmembrane transporter activity"/>
    <property type="evidence" value="ECO:0007669"/>
    <property type="project" value="TreeGrafter"/>
</dbReference>
<evidence type="ECO:0000313" key="9">
    <source>
        <dbReference type="EMBL" id="RDS83023.1"/>
    </source>
</evidence>
<evidence type="ECO:0000256" key="5">
    <source>
        <dbReference type="ARBA" id="ARBA00023136"/>
    </source>
</evidence>
<feature type="domain" description="ABC3 transporter permease C-terminal" evidence="7">
    <location>
        <begin position="314"/>
        <end position="431"/>
    </location>
</feature>
<feature type="transmembrane region" description="Helical" evidence="6">
    <location>
        <begin position="313"/>
        <end position="335"/>
    </location>
</feature>
<dbReference type="Pfam" id="PF12704">
    <property type="entry name" value="MacB_PCD"/>
    <property type="match status" value="1"/>
</dbReference>
<dbReference type="EMBL" id="QRBE01000003">
    <property type="protein sequence ID" value="RDS83023.1"/>
    <property type="molecule type" value="Genomic_DNA"/>
</dbReference>
<dbReference type="PANTHER" id="PTHR30572:SF18">
    <property type="entry name" value="ABC-TYPE MACROLIDE FAMILY EXPORT SYSTEM PERMEASE COMPONENT 2"/>
    <property type="match status" value="1"/>
</dbReference>
<feature type="transmembrane region" description="Helical" evidence="6">
    <location>
        <begin position="401"/>
        <end position="421"/>
    </location>
</feature>
<dbReference type="Pfam" id="PF02687">
    <property type="entry name" value="FtsX"/>
    <property type="match status" value="1"/>
</dbReference>
<name>A0A370X3N2_9GAMM</name>
<keyword evidence="5 6" id="KW-0472">Membrane</keyword>
<keyword evidence="4 6" id="KW-1133">Transmembrane helix</keyword>
<accession>A0A370X3N2</accession>
<comment type="caution">
    <text evidence="9">The sequence shown here is derived from an EMBL/GenBank/DDBJ whole genome shotgun (WGS) entry which is preliminary data.</text>
</comment>
<dbReference type="InterPro" id="IPR003838">
    <property type="entry name" value="ABC3_permease_C"/>
</dbReference>
<evidence type="ECO:0000256" key="2">
    <source>
        <dbReference type="ARBA" id="ARBA00022475"/>
    </source>
</evidence>
<gene>
    <name evidence="9" type="ORF">DWU98_07790</name>
</gene>
<evidence type="ECO:0000256" key="4">
    <source>
        <dbReference type="ARBA" id="ARBA00022989"/>
    </source>
</evidence>
<dbReference type="InterPro" id="IPR025857">
    <property type="entry name" value="MacB_PCD"/>
</dbReference>